<evidence type="ECO:0000313" key="3">
    <source>
        <dbReference type="Proteomes" id="UP000468735"/>
    </source>
</evidence>
<name>A0A6H9YM90_9ACTN</name>
<evidence type="ECO:0000313" key="2">
    <source>
        <dbReference type="EMBL" id="KAB2344389.1"/>
    </source>
</evidence>
<dbReference type="Gene3D" id="3.10.105.10">
    <property type="entry name" value="Dipeptide-binding Protein, Domain 3"/>
    <property type="match status" value="1"/>
</dbReference>
<dbReference type="GO" id="GO:0043190">
    <property type="term" value="C:ATP-binding cassette (ABC) transporter complex"/>
    <property type="evidence" value="ECO:0007669"/>
    <property type="project" value="InterPro"/>
</dbReference>
<feature type="domain" description="Solute-binding protein family 5" evidence="1">
    <location>
        <begin position="117"/>
        <end position="442"/>
    </location>
</feature>
<dbReference type="InterPro" id="IPR000914">
    <property type="entry name" value="SBP_5_dom"/>
</dbReference>
<organism evidence="2 3">
    <name type="scientific">Actinomadura rudentiformis</name>
    <dbReference type="NCBI Taxonomy" id="359158"/>
    <lineage>
        <taxon>Bacteria</taxon>
        <taxon>Bacillati</taxon>
        <taxon>Actinomycetota</taxon>
        <taxon>Actinomycetes</taxon>
        <taxon>Streptosporangiales</taxon>
        <taxon>Thermomonosporaceae</taxon>
        <taxon>Actinomadura</taxon>
    </lineage>
</organism>
<comment type="caution">
    <text evidence="2">The sequence shown here is derived from an EMBL/GenBank/DDBJ whole genome shotgun (WGS) entry which is preliminary data.</text>
</comment>
<dbReference type="AlphaFoldDB" id="A0A6H9YM90"/>
<reference evidence="2 3" key="1">
    <citation type="submission" date="2019-09" db="EMBL/GenBank/DDBJ databases">
        <title>Actinomadura physcomitrii sp. nov., a novel actinomycete isolated from moss [Physcomitrium sphaericum (Ludw) Fuernr].</title>
        <authorList>
            <person name="Zhuang X."/>
            <person name="Liu C."/>
        </authorList>
    </citation>
    <scope>NUCLEOTIDE SEQUENCE [LARGE SCALE GENOMIC DNA]</scope>
    <source>
        <strain evidence="2 3">HMC1</strain>
    </source>
</reference>
<dbReference type="PANTHER" id="PTHR30290:SF83">
    <property type="entry name" value="ABC TRANSPORTER SUBSTRATE-BINDING PROTEIN"/>
    <property type="match status" value="1"/>
</dbReference>
<dbReference type="InterPro" id="IPR030678">
    <property type="entry name" value="Peptide/Ni-bd"/>
</dbReference>
<dbReference type="Gene3D" id="3.90.76.10">
    <property type="entry name" value="Dipeptide-binding Protein, Domain 1"/>
    <property type="match status" value="1"/>
</dbReference>
<dbReference type="GO" id="GO:0042597">
    <property type="term" value="C:periplasmic space"/>
    <property type="evidence" value="ECO:0007669"/>
    <property type="project" value="UniProtKB-ARBA"/>
</dbReference>
<proteinExistence type="predicted"/>
<dbReference type="Gene3D" id="3.40.190.10">
    <property type="entry name" value="Periplasmic binding protein-like II"/>
    <property type="match status" value="1"/>
</dbReference>
<dbReference type="InterPro" id="IPR039424">
    <property type="entry name" value="SBP_5"/>
</dbReference>
<dbReference type="EMBL" id="WBMT01000016">
    <property type="protein sequence ID" value="KAB2344389.1"/>
    <property type="molecule type" value="Genomic_DNA"/>
</dbReference>
<evidence type="ECO:0000259" key="1">
    <source>
        <dbReference type="Pfam" id="PF00496"/>
    </source>
</evidence>
<dbReference type="Proteomes" id="UP000468735">
    <property type="component" value="Unassembled WGS sequence"/>
</dbReference>
<dbReference type="SUPFAM" id="SSF53850">
    <property type="entry name" value="Periplasmic binding protein-like II"/>
    <property type="match status" value="1"/>
</dbReference>
<dbReference type="PANTHER" id="PTHR30290">
    <property type="entry name" value="PERIPLASMIC BINDING COMPONENT OF ABC TRANSPORTER"/>
    <property type="match status" value="1"/>
</dbReference>
<dbReference type="OrthoDB" id="9046151at2"/>
<dbReference type="GO" id="GO:1904680">
    <property type="term" value="F:peptide transmembrane transporter activity"/>
    <property type="evidence" value="ECO:0007669"/>
    <property type="project" value="TreeGrafter"/>
</dbReference>
<protein>
    <submittedName>
        <fullName evidence="2">ABC transporter substrate-binding protein</fullName>
    </submittedName>
</protein>
<dbReference type="PIRSF" id="PIRSF002741">
    <property type="entry name" value="MppA"/>
    <property type="match status" value="1"/>
</dbReference>
<dbReference type="CDD" id="cd00995">
    <property type="entry name" value="PBP2_NikA_DppA_OppA_like"/>
    <property type="match status" value="1"/>
</dbReference>
<dbReference type="GO" id="GO:0015833">
    <property type="term" value="P:peptide transport"/>
    <property type="evidence" value="ECO:0007669"/>
    <property type="project" value="TreeGrafter"/>
</dbReference>
<keyword evidence="3" id="KW-1185">Reference proteome</keyword>
<dbReference type="Pfam" id="PF00496">
    <property type="entry name" value="SBP_bac_5"/>
    <property type="match status" value="1"/>
</dbReference>
<sequence length="545" mass="58716">MTEARPRWDGISRGHDPASGRFVPCGLRRRRCRTLTDVKSATRTAALLSGAVVMLVSPFVAMKAMSDPADPRVSVGAAPASTLVPGDIRDGTGRMIAGAVWTGLVAYDPRTGVPANAAAEAITSDDRKVWTVKLKPGRFHDGSPVSARSFTGAWSAVLREGWSGARLFTEVAHVKGAKVKQERVDGLTVVDDLTFKVTLDRPMNGFPALLGDPAFLPMPDGVLRSRDWASYGKRPIGNGPYRVRAHDQRETVLDRDGARTIVVKAMPDAAAQYKAVQAGDLDLATAVPPNRHESMEADFRRRHLIVPGRAMTYLAFPQWEKRFTNPSIRQAMSMAIDRNAVSEGPLGYQTSPANALVPPGVLPGRRDEGQCRPCVHDPAASAATLADAGGLTGPVPIWYEAGAGDDAWLKAVAEQLRKTLKLDVQPKPTEDLQKALADRTVDGPFVLKAAPAYPAPIAALTPLLDARTGYGDDYTLDLIGDAERAATPEDAVTPARLAETALLRDMPAMPLWTNHDHLVWSERLQGVTADAFTGVRLDRLTIKDS</sequence>
<accession>A0A6H9YM90</accession>
<gene>
    <name evidence="2" type="ORF">F8566_31135</name>
</gene>